<gene>
    <name evidence="1" type="ORF">OLEA9_A023389</name>
</gene>
<dbReference type="Proteomes" id="UP000594638">
    <property type="component" value="Unassembled WGS sequence"/>
</dbReference>
<evidence type="ECO:0000313" key="1">
    <source>
        <dbReference type="EMBL" id="CAA2962531.1"/>
    </source>
</evidence>
<dbReference type="EMBL" id="CACTIH010001063">
    <property type="protein sequence ID" value="CAA2962531.1"/>
    <property type="molecule type" value="Genomic_DNA"/>
</dbReference>
<protein>
    <submittedName>
        <fullName evidence="1">Uncharacterized protein</fullName>
    </submittedName>
</protein>
<dbReference type="Gramene" id="OE9A023389T1">
    <property type="protein sequence ID" value="OE9A023389C1"/>
    <property type="gene ID" value="OE9A023389"/>
</dbReference>
<organism evidence="1 2">
    <name type="scientific">Olea europaea subsp. europaea</name>
    <dbReference type="NCBI Taxonomy" id="158383"/>
    <lineage>
        <taxon>Eukaryota</taxon>
        <taxon>Viridiplantae</taxon>
        <taxon>Streptophyta</taxon>
        <taxon>Embryophyta</taxon>
        <taxon>Tracheophyta</taxon>
        <taxon>Spermatophyta</taxon>
        <taxon>Magnoliopsida</taxon>
        <taxon>eudicotyledons</taxon>
        <taxon>Gunneridae</taxon>
        <taxon>Pentapetalae</taxon>
        <taxon>asterids</taxon>
        <taxon>lamiids</taxon>
        <taxon>Lamiales</taxon>
        <taxon>Oleaceae</taxon>
        <taxon>Oleeae</taxon>
        <taxon>Olea</taxon>
    </lineage>
</organism>
<dbReference type="OrthoDB" id="6287070at2759"/>
<sequence length="251" mass="28106">MSSNDDNIPIVVFREMEKLRKQQRQQQKQAQDIPCTQQVRVDDNNNNRNSISSNNINVCYAGPAIKMQHQPNVVQLQEIRATQQGKPRATHEQPRQFYVHPGMRMQGLPCPMDLHMRGVHPLIQPPCYPMDAFPQLDPAAQGHAFVEYHPYMPGTPTYNYEVNPCATKRHPGPYAMPLVPALQDQACPVPNPRLGVELSDRYLGDSPTGSHEDLGVGSMVEVLVDGVPYYGVIRWTGQPYPTGPTVAGIEM</sequence>
<reference evidence="1 2" key="1">
    <citation type="submission" date="2019-12" db="EMBL/GenBank/DDBJ databases">
        <authorList>
            <person name="Alioto T."/>
            <person name="Alioto T."/>
            <person name="Gomez Garrido J."/>
        </authorList>
    </citation>
    <scope>NUCLEOTIDE SEQUENCE [LARGE SCALE GENOMIC DNA]</scope>
</reference>
<evidence type="ECO:0000313" key="2">
    <source>
        <dbReference type="Proteomes" id="UP000594638"/>
    </source>
</evidence>
<dbReference type="AlphaFoldDB" id="A0A8S0QCD4"/>
<proteinExistence type="predicted"/>
<keyword evidence="2" id="KW-1185">Reference proteome</keyword>
<dbReference type="InterPro" id="IPR036859">
    <property type="entry name" value="CAP-Gly_dom_sf"/>
</dbReference>
<comment type="caution">
    <text evidence="1">The sequence shown here is derived from an EMBL/GenBank/DDBJ whole genome shotgun (WGS) entry which is preliminary data.</text>
</comment>
<dbReference type="SUPFAM" id="SSF74924">
    <property type="entry name" value="Cap-Gly domain"/>
    <property type="match status" value="1"/>
</dbReference>
<feature type="non-terminal residue" evidence="1">
    <location>
        <position position="251"/>
    </location>
</feature>
<accession>A0A8S0QCD4</accession>
<name>A0A8S0QCD4_OLEEU</name>